<dbReference type="PANTHER" id="PTHR23050">
    <property type="entry name" value="CALCIUM BINDING PROTEIN"/>
    <property type="match status" value="1"/>
</dbReference>
<feature type="domain" description="EF-hand" evidence="3">
    <location>
        <begin position="64"/>
        <end position="97"/>
    </location>
</feature>
<dbReference type="SUPFAM" id="SSF47473">
    <property type="entry name" value="EF-hand"/>
    <property type="match status" value="1"/>
</dbReference>
<keyword evidence="2" id="KW-0106">Calcium</keyword>
<dbReference type="InterPro" id="IPR018247">
    <property type="entry name" value="EF_Hand_1_Ca_BS"/>
</dbReference>
<dbReference type="InterPro" id="IPR002048">
    <property type="entry name" value="EF_hand_dom"/>
</dbReference>
<proteinExistence type="predicted"/>
<gene>
    <name evidence="4" type="ORF">SCF082_LOCUS14739</name>
</gene>
<reference evidence="4 5" key="1">
    <citation type="submission" date="2024-02" db="EMBL/GenBank/DDBJ databases">
        <authorList>
            <person name="Chen Y."/>
            <person name="Shah S."/>
            <person name="Dougan E. K."/>
            <person name="Thang M."/>
            <person name="Chan C."/>
        </authorList>
    </citation>
    <scope>NUCLEOTIDE SEQUENCE [LARGE SCALE GENOMIC DNA]</scope>
</reference>
<dbReference type="SMART" id="SM00054">
    <property type="entry name" value="EFh"/>
    <property type="match status" value="2"/>
</dbReference>
<dbReference type="Pfam" id="PF13499">
    <property type="entry name" value="EF-hand_7"/>
    <property type="match status" value="1"/>
</dbReference>
<accession>A0ABP0JZU2</accession>
<evidence type="ECO:0000313" key="5">
    <source>
        <dbReference type="Proteomes" id="UP001642464"/>
    </source>
</evidence>
<sequence length="97" mass="11158">MCGTAWRFQNDMRGFMDAIAPLLTAAEPTQESVRRAWRLLDENRKGHLDIEDLSRAVHNFGLELSVEELRDMVAYCDGNGSGEITFDEFYQMLSRNQ</sequence>
<dbReference type="PROSITE" id="PS50222">
    <property type="entry name" value="EF_HAND_2"/>
    <property type="match status" value="2"/>
</dbReference>
<dbReference type="InterPro" id="IPR050145">
    <property type="entry name" value="Centrin_CML-like"/>
</dbReference>
<evidence type="ECO:0000256" key="1">
    <source>
        <dbReference type="ARBA" id="ARBA00022737"/>
    </source>
</evidence>
<dbReference type="CDD" id="cd00051">
    <property type="entry name" value="EFh"/>
    <property type="match status" value="1"/>
</dbReference>
<evidence type="ECO:0000259" key="3">
    <source>
        <dbReference type="PROSITE" id="PS50222"/>
    </source>
</evidence>
<dbReference type="PROSITE" id="PS00018">
    <property type="entry name" value="EF_HAND_1"/>
    <property type="match status" value="1"/>
</dbReference>
<name>A0ABP0JZU2_9DINO</name>
<protein>
    <submittedName>
        <fullName evidence="4">20 kDa calcium-binding protein (Antigen SM20)</fullName>
    </submittedName>
</protein>
<comment type="caution">
    <text evidence="4">The sequence shown here is derived from an EMBL/GenBank/DDBJ whole genome shotgun (WGS) entry which is preliminary data.</text>
</comment>
<dbReference type="EMBL" id="CAXAMM010009308">
    <property type="protein sequence ID" value="CAK9019990.1"/>
    <property type="molecule type" value="Genomic_DNA"/>
</dbReference>
<dbReference type="InterPro" id="IPR011992">
    <property type="entry name" value="EF-hand-dom_pair"/>
</dbReference>
<keyword evidence="1" id="KW-0677">Repeat</keyword>
<feature type="domain" description="EF-hand" evidence="3">
    <location>
        <begin position="28"/>
        <end position="63"/>
    </location>
</feature>
<dbReference type="Proteomes" id="UP001642464">
    <property type="component" value="Unassembled WGS sequence"/>
</dbReference>
<keyword evidence="5" id="KW-1185">Reference proteome</keyword>
<dbReference type="Gene3D" id="1.10.238.10">
    <property type="entry name" value="EF-hand"/>
    <property type="match status" value="1"/>
</dbReference>
<organism evidence="4 5">
    <name type="scientific">Durusdinium trenchii</name>
    <dbReference type="NCBI Taxonomy" id="1381693"/>
    <lineage>
        <taxon>Eukaryota</taxon>
        <taxon>Sar</taxon>
        <taxon>Alveolata</taxon>
        <taxon>Dinophyceae</taxon>
        <taxon>Suessiales</taxon>
        <taxon>Symbiodiniaceae</taxon>
        <taxon>Durusdinium</taxon>
    </lineage>
</organism>
<evidence type="ECO:0000256" key="2">
    <source>
        <dbReference type="ARBA" id="ARBA00022837"/>
    </source>
</evidence>
<evidence type="ECO:0000313" key="4">
    <source>
        <dbReference type="EMBL" id="CAK9019990.1"/>
    </source>
</evidence>